<evidence type="ECO:0000313" key="1">
    <source>
        <dbReference type="EMBL" id="CAI9291375.1"/>
    </source>
</evidence>
<sequence>MLEKGVVREINKVIVSVEFSSGIQGVQKACEAFKLEKGKQLAGCSTTFGEPESPNLDHVLRGAEEVDITLSSIAETDFAGHFHLGELEYDSFRQFCRRLGPGSFSLGSRD</sequence>
<accession>A0AA35ZF08</accession>
<proteinExistence type="predicted"/>
<organism evidence="1 2">
    <name type="scientific">Lactuca saligna</name>
    <name type="common">Willowleaf lettuce</name>
    <dbReference type="NCBI Taxonomy" id="75948"/>
    <lineage>
        <taxon>Eukaryota</taxon>
        <taxon>Viridiplantae</taxon>
        <taxon>Streptophyta</taxon>
        <taxon>Embryophyta</taxon>
        <taxon>Tracheophyta</taxon>
        <taxon>Spermatophyta</taxon>
        <taxon>Magnoliopsida</taxon>
        <taxon>eudicotyledons</taxon>
        <taxon>Gunneridae</taxon>
        <taxon>Pentapetalae</taxon>
        <taxon>asterids</taxon>
        <taxon>campanulids</taxon>
        <taxon>Asterales</taxon>
        <taxon>Asteraceae</taxon>
        <taxon>Cichorioideae</taxon>
        <taxon>Cichorieae</taxon>
        <taxon>Lactucinae</taxon>
        <taxon>Lactuca</taxon>
    </lineage>
</organism>
<protein>
    <submittedName>
        <fullName evidence="1">Uncharacterized protein</fullName>
    </submittedName>
</protein>
<name>A0AA35ZF08_LACSI</name>
<gene>
    <name evidence="1" type="ORF">LSALG_LOCUS30520</name>
</gene>
<evidence type="ECO:0000313" key="2">
    <source>
        <dbReference type="Proteomes" id="UP001177003"/>
    </source>
</evidence>
<reference evidence="1" key="1">
    <citation type="submission" date="2023-04" db="EMBL/GenBank/DDBJ databases">
        <authorList>
            <person name="Vijverberg K."/>
            <person name="Xiong W."/>
            <person name="Schranz E."/>
        </authorList>
    </citation>
    <scope>NUCLEOTIDE SEQUENCE</scope>
</reference>
<dbReference type="EMBL" id="OX465082">
    <property type="protein sequence ID" value="CAI9291375.1"/>
    <property type="molecule type" value="Genomic_DNA"/>
</dbReference>
<dbReference type="AlphaFoldDB" id="A0AA35ZF08"/>
<keyword evidence="2" id="KW-1185">Reference proteome</keyword>
<dbReference type="Proteomes" id="UP001177003">
    <property type="component" value="Chromosome 6"/>
</dbReference>